<reference evidence="1" key="1">
    <citation type="journal article" date="2014" name="Front. Microbiol.">
        <title>High frequency of phylogenetically diverse reductive dehalogenase-homologous genes in deep subseafloor sedimentary metagenomes.</title>
        <authorList>
            <person name="Kawai M."/>
            <person name="Futagami T."/>
            <person name="Toyoda A."/>
            <person name="Takaki Y."/>
            <person name="Nishi S."/>
            <person name="Hori S."/>
            <person name="Arai W."/>
            <person name="Tsubouchi T."/>
            <person name="Morono Y."/>
            <person name="Uchiyama I."/>
            <person name="Ito T."/>
            <person name="Fujiyama A."/>
            <person name="Inagaki F."/>
            <person name="Takami H."/>
        </authorList>
    </citation>
    <scope>NUCLEOTIDE SEQUENCE</scope>
    <source>
        <strain evidence="1">Expedition CK06-06</strain>
    </source>
</reference>
<evidence type="ECO:0008006" key="2">
    <source>
        <dbReference type="Google" id="ProtNLM"/>
    </source>
</evidence>
<proteinExistence type="predicted"/>
<gene>
    <name evidence="1" type="ORF">S01H4_17359</name>
</gene>
<dbReference type="EMBL" id="BART01007639">
    <property type="protein sequence ID" value="GAG60968.1"/>
    <property type="molecule type" value="Genomic_DNA"/>
</dbReference>
<organism evidence="1">
    <name type="scientific">marine sediment metagenome</name>
    <dbReference type="NCBI Taxonomy" id="412755"/>
    <lineage>
        <taxon>unclassified sequences</taxon>
        <taxon>metagenomes</taxon>
        <taxon>ecological metagenomes</taxon>
    </lineage>
</organism>
<evidence type="ECO:0000313" key="1">
    <source>
        <dbReference type="EMBL" id="GAG60968.1"/>
    </source>
</evidence>
<protein>
    <recommendedName>
        <fullName evidence="2">Flavodoxin domain-containing protein</fullName>
    </recommendedName>
</protein>
<dbReference type="AlphaFoldDB" id="X0ZKW3"/>
<sequence length="161" mass="18479">MKLWIIYKEGIGFSMVIAEMLQDHLEDYIDVSVGNAKKIDPAFLVEERLDYLIIGDAISGTIPNLEIHNWLNKFWEISKKRNLIVKAISGFYVTLADISVPPLWVDFLQDNVKAEIIYPLILRLKLNTAEISLENGTLELVKEFANDIIEFTINNGKKRNK</sequence>
<name>X0ZKW3_9ZZZZ</name>
<comment type="caution">
    <text evidence="1">The sequence shown here is derived from an EMBL/GenBank/DDBJ whole genome shotgun (WGS) entry which is preliminary data.</text>
</comment>
<accession>X0ZKW3</accession>